<sequence>MYSSRQLNRQHAGLAAQIIIDEKLSVLFDSVQTSIKLTQRALLKRCLESNLISSMTLLSHKSEALELHRAILNAELGEVEQKILLGYIDQNIEMIDDYLCMNPNVGSKH</sequence>
<protein>
    <submittedName>
        <fullName evidence="1">Uncharacterized protein</fullName>
    </submittedName>
</protein>
<dbReference type="EMBL" id="CP000472">
    <property type="protein sequence ID" value="ACJ29272.1"/>
    <property type="molecule type" value="Genomic_DNA"/>
</dbReference>
<proteinExistence type="predicted"/>
<dbReference type="eggNOG" id="ENOG5031H7W">
    <property type="taxonomic scope" value="Bacteria"/>
</dbReference>
<dbReference type="Proteomes" id="UP000000753">
    <property type="component" value="Chromosome"/>
</dbReference>
<accession>B8CP28</accession>
<dbReference type="HOGENOM" id="CLU_2182158_0_0_6"/>
<dbReference type="KEGG" id="swp:swp_2532"/>
<dbReference type="RefSeq" id="WP_020912628.1">
    <property type="nucleotide sequence ID" value="NC_011566.1"/>
</dbReference>
<evidence type="ECO:0000313" key="1">
    <source>
        <dbReference type="EMBL" id="ACJ29272.1"/>
    </source>
</evidence>
<gene>
    <name evidence="1" type="ordered locus">swp_2532</name>
</gene>
<dbReference type="OrthoDB" id="6270261at2"/>
<reference evidence="1 2" key="1">
    <citation type="journal article" date="2008" name="PLoS ONE">
        <title>Environmental adaptation: genomic analysis of the piezotolerant and psychrotolerant deep-sea iron reducing bacterium Shewanella piezotolerans WP3.</title>
        <authorList>
            <person name="Wang F."/>
            <person name="Wang J."/>
            <person name="Jian H."/>
            <person name="Zhang B."/>
            <person name="Li S."/>
            <person name="Wang F."/>
            <person name="Zeng X."/>
            <person name="Gao L."/>
            <person name="Bartlett D.H."/>
            <person name="Yu J."/>
            <person name="Hu S."/>
            <person name="Xiao X."/>
        </authorList>
    </citation>
    <scope>NUCLEOTIDE SEQUENCE [LARGE SCALE GENOMIC DNA]</scope>
    <source>
        <strain evidence="2">WP3 / JCM 13877</strain>
    </source>
</reference>
<name>B8CP28_SHEPW</name>
<organism evidence="1 2">
    <name type="scientific">Shewanella piezotolerans (strain WP3 / JCM 13877)</name>
    <dbReference type="NCBI Taxonomy" id="225849"/>
    <lineage>
        <taxon>Bacteria</taxon>
        <taxon>Pseudomonadati</taxon>
        <taxon>Pseudomonadota</taxon>
        <taxon>Gammaproteobacteria</taxon>
        <taxon>Alteromonadales</taxon>
        <taxon>Shewanellaceae</taxon>
        <taxon>Shewanella</taxon>
    </lineage>
</organism>
<evidence type="ECO:0000313" key="2">
    <source>
        <dbReference type="Proteomes" id="UP000000753"/>
    </source>
</evidence>
<keyword evidence="2" id="KW-1185">Reference proteome</keyword>
<dbReference type="AlphaFoldDB" id="B8CP28"/>